<reference evidence="3" key="1">
    <citation type="journal article" date="2019" name="Int. J. Syst. Evol. Microbiol.">
        <title>The Global Catalogue of Microorganisms (GCM) 10K type strain sequencing project: providing services to taxonomists for standard genome sequencing and annotation.</title>
        <authorList>
            <consortium name="The Broad Institute Genomics Platform"/>
            <consortium name="The Broad Institute Genome Sequencing Center for Infectious Disease"/>
            <person name="Wu L."/>
            <person name="Ma J."/>
        </authorList>
    </citation>
    <scope>NUCLEOTIDE SEQUENCE [LARGE SCALE GENOMIC DNA]</scope>
    <source>
        <strain evidence="3">CGMCC 4.7248</strain>
    </source>
</reference>
<evidence type="ECO:0000313" key="2">
    <source>
        <dbReference type="EMBL" id="MFC5633647.1"/>
    </source>
</evidence>
<feature type="transmembrane region" description="Helical" evidence="1">
    <location>
        <begin position="6"/>
        <end position="22"/>
    </location>
</feature>
<keyword evidence="3" id="KW-1185">Reference proteome</keyword>
<organism evidence="2 3">
    <name type="scientific">Streptomyces bullii</name>
    <dbReference type="NCBI Taxonomy" id="349910"/>
    <lineage>
        <taxon>Bacteria</taxon>
        <taxon>Bacillati</taxon>
        <taxon>Actinomycetota</taxon>
        <taxon>Actinomycetes</taxon>
        <taxon>Kitasatosporales</taxon>
        <taxon>Streptomycetaceae</taxon>
        <taxon>Streptomyces</taxon>
    </lineage>
</organism>
<feature type="transmembrane region" description="Helical" evidence="1">
    <location>
        <begin position="125"/>
        <end position="148"/>
    </location>
</feature>
<feature type="transmembrane region" description="Helical" evidence="1">
    <location>
        <begin position="99"/>
        <end position="118"/>
    </location>
</feature>
<gene>
    <name evidence="2" type="ORF">ACFPZJ_07540</name>
</gene>
<dbReference type="RefSeq" id="WP_381018853.1">
    <property type="nucleotide sequence ID" value="NZ_JBHSNY010000002.1"/>
</dbReference>
<protein>
    <submittedName>
        <fullName evidence="2">Uncharacterized protein</fullName>
    </submittedName>
</protein>
<evidence type="ECO:0000313" key="3">
    <source>
        <dbReference type="Proteomes" id="UP001596154"/>
    </source>
</evidence>
<comment type="caution">
    <text evidence="2">The sequence shown here is derived from an EMBL/GenBank/DDBJ whole genome shotgun (WGS) entry which is preliminary data.</text>
</comment>
<keyword evidence="1" id="KW-0472">Membrane</keyword>
<proteinExistence type="predicted"/>
<name>A0ABW0ULZ0_9ACTN</name>
<dbReference type="EMBL" id="JBHSNY010000002">
    <property type="protein sequence ID" value="MFC5633647.1"/>
    <property type="molecule type" value="Genomic_DNA"/>
</dbReference>
<feature type="transmembrane region" description="Helical" evidence="1">
    <location>
        <begin position="43"/>
        <end position="67"/>
    </location>
</feature>
<accession>A0ABW0ULZ0</accession>
<evidence type="ECO:0000256" key="1">
    <source>
        <dbReference type="SAM" id="Phobius"/>
    </source>
</evidence>
<sequence>MTGPGLTLAGIALVLVILWANLRPWWKSDRDPAKLKSFGTGSLLGALSTMCGGGLLGYIAGCAAGAANTGGGKAVAGATGQQAGAPVTTGDLGSLTPEGAVVVFLLTCGTIFAFRAAGRDERKRMVGGVFCGVCLCLTAGVANALSWLPGLINGAGAQLITAVQGVGLL</sequence>
<keyword evidence="1" id="KW-0812">Transmembrane</keyword>
<dbReference type="Proteomes" id="UP001596154">
    <property type="component" value="Unassembled WGS sequence"/>
</dbReference>
<keyword evidence="1" id="KW-1133">Transmembrane helix</keyword>